<sequence>MSRPHTKLNQALKEVKRQMRKLKNQDSKPKTTIKPLEEFPAEPYEIEHDPFKATGQIFVSGTTVHGIETKFLSELSKEDFIIIRTDKTEEKRKVILVLSDKSACIANSFSDEANTDFYIQKAPEKVDPNAELPSKKRKVDDGEKNYEVRVKRGPWTYKFDNVKSVNQMTNEELLNIRAQRVRDKFCWM</sequence>
<protein>
    <submittedName>
        <fullName evidence="2">Uncharacterized protein</fullName>
    </submittedName>
</protein>
<dbReference type="OrthoDB" id="311468at2759"/>
<evidence type="ECO:0000313" key="3">
    <source>
        <dbReference type="Proteomes" id="UP000187209"/>
    </source>
</evidence>
<name>A0A1R2B509_9CILI</name>
<organism evidence="2 3">
    <name type="scientific">Stentor coeruleus</name>
    <dbReference type="NCBI Taxonomy" id="5963"/>
    <lineage>
        <taxon>Eukaryota</taxon>
        <taxon>Sar</taxon>
        <taxon>Alveolata</taxon>
        <taxon>Ciliophora</taxon>
        <taxon>Postciliodesmatophora</taxon>
        <taxon>Heterotrichea</taxon>
        <taxon>Heterotrichida</taxon>
        <taxon>Stentoridae</taxon>
        <taxon>Stentor</taxon>
    </lineage>
</organism>
<proteinExistence type="predicted"/>
<reference evidence="2 3" key="1">
    <citation type="submission" date="2016-11" db="EMBL/GenBank/DDBJ databases">
        <title>The macronuclear genome of Stentor coeruleus: a giant cell with tiny introns.</title>
        <authorList>
            <person name="Slabodnick M."/>
            <person name="Ruby J.G."/>
            <person name="Reiff S.B."/>
            <person name="Swart E.C."/>
            <person name="Gosai S."/>
            <person name="Prabakaran S."/>
            <person name="Witkowska E."/>
            <person name="Larue G.E."/>
            <person name="Fisher S."/>
            <person name="Freeman R.M."/>
            <person name="Gunawardena J."/>
            <person name="Chu W."/>
            <person name="Stover N.A."/>
            <person name="Gregory B.D."/>
            <person name="Nowacki M."/>
            <person name="Derisi J."/>
            <person name="Roy S.W."/>
            <person name="Marshall W.F."/>
            <person name="Sood P."/>
        </authorList>
    </citation>
    <scope>NUCLEOTIDE SEQUENCE [LARGE SCALE GENOMIC DNA]</scope>
    <source>
        <strain evidence="2">WM001</strain>
    </source>
</reference>
<feature type="region of interest" description="Disordered" evidence="1">
    <location>
        <begin position="19"/>
        <end position="39"/>
    </location>
</feature>
<dbReference type="AlphaFoldDB" id="A0A1R2B509"/>
<gene>
    <name evidence="2" type="ORF">SteCoe_29819</name>
</gene>
<feature type="compositionally biased region" description="Basic and acidic residues" evidence="1">
    <location>
        <begin position="19"/>
        <end position="29"/>
    </location>
</feature>
<dbReference type="EMBL" id="MPUH01000949">
    <property type="protein sequence ID" value="OMJ71874.1"/>
    <property type="molecule type" value="Genomic_DNA"/>
</dbReference>
<comment type="caution">
    <text evidence="2">The sequence shown here is derived from an EMBL/GenBank/DDBJ whole genome shotgun (WGS) entry which is preliminary data.</text>
</comment>
<dbReference type="Proteomes" id="UP000187209">
    <property type="component" value="Unassembled WGS sequence"/>
</dbReference>
<evidence type="ECO:0000313" key="2">
    <source>
        <dbReference type="EMBL" id="OMJ71874.1"/>
    </source>
</evidence>
<accession>A0A1R2B509</accession>
<keyword evidence="3" id="KW-1185">Reference proteome</keyword>
<evidence type="ECO:0000256" key="1">
    <source>
        <dbReference type="SAM" id="MobiDB-lite"/>
    </source>
</evidence>